<evidence type="ECO:0000256" key="7">
    <source>
        <dbReference type="ARBA" id="ARBA00035167"/>
    </source>
</evidence>
<protein>
    <recommendedName>
        <fullName evidence="7 9">Small ribosomal subunit protein uS14</fullName>
    </recommendedName>
</protein>
<evidence type="ECO:0000256" key="4">
    <source>
        <dbReference type="ARBA" id="ARBA00022884"/>
    </source>
</evidence>
<dbReference type="NCBIfam" id="NF006477">
    <property type="entry name" value="PRK08881.1"/>
    <property type="match status" value="1"/>
</dbReference>
<keyword evidence="6 9" id="KW-0687">Ribonucleoprotein</keyword>
<evidence type="ECO:0000256" key="9">
    <source>
        <dbReference type="HAMAP-Rule" id="MF_00537"/>
    </source>
</evidence>
<dbReference type="AlphaFoldDB" id="A0A075UX56"/>
<dbReference type="GO" id="GO:0005737">
    <property type="term" value="C:cytoplasm"/>
    <property type="evidence" value="ECO:0007669"/>
    <property type="project" value="UniProtKB-ARBA"/>
</dbReference>
<comment type="function">
    <text evidence="1 9">Binds 16S rRNA, required for the assembly of 30S particles and may also be responsible for determining the conformation of the 16S rRNA at the A site.</text>
</comment>
<dbReference type="InterPro" id="IPR023036">
    <property type="entry name" value="Ribosomal_uS14_bac/plastid"/>
</dbReference>
<evidence type="ECO:0000256" key="1">
    <source>
        <dbReference type="ARBA" id="ARBA00003686"/>
    </source>
</evidence>
<keyword evidence="4 9" id="KW-0694">RNA-binding</keyword>
<dbReference type="GO" id="GO:0015935">
    <property type="term" value="C:small ribosomal subunit"/>
    <property type="evidence" value="ECO:0007669"/>
    <property type="project" value="TreeGrafter"/>
</dbReference>
<proteinExistence type="inferred from homology"/>
<dbReference type="InterPro" id="IPR001209">
    <property type="entry name" value="Ribosomal_uS14"/>
</dbReference>
<dbReference type="HOGENOM" id="CLU_139869_0_1_11"/>
<keyword evidence="5 9" id="KW-0689">Ribosomal protein</keyword>
<dbReference type="GO" id="GO:0003735">
    <property type="term" value="F:structural constituent of ribosome"/>
    <property type="evidence" value="ECO:0007669"/>
    <property type="project" value="InterPro"/>
</dbReference>
<dbReference type="HAMAP" id="MF_00537">
    <property type="entry name" value="Ribosomal_uS14_1"/>
    <property type="match status" value="1"/>
</dbReference>
<name>A0A075UX56_9PSEU</name>
<dbReference type="Gene3D" id="1.10.287.1480">
    <property type="match status" value="1"/>
</dbReference>
<evidence type="ECO:0000313" key="11">
    <source>
        <dbReference type="Proteomes" id="UP000028492"/>
    </source>
</evidence>
<dbReference type="Pfam" id="PF00253">
    <property type="entry name" value="Ribosomal_S14"/>
    <property type="match status" value="1"/>
</dbReference>
<keyword evidence="3 9" id="KW-0699">rRNA-binding</keyword>
<keyword evidence="11" id="KW-1185">Reference proteome</keyword>
<dbReference type="PANTHER" id="PTHR19836">
    <property type="entry name" value="30S RIBOSOMAL PROTEIN S14"/>
    <property type="match status" value="1"/>
</dbReference>
<dbReference type="PANTHER" id="PTHR19836:SF23">
    <property type="entry name" value="SMALL RIBOSOMAL SUBUNIT PROTEIN US14A"/>
    <property type="match status" value="1"/>
</dbReference>
<dbReference type="RefSeq" id="WP_016334058.1">
    <property type="nucleotide sequence ID" value="NZ_CP008953.1"/>
</dbReference>
<reference evidence="10 11" key="1">
    <citation type="journal article" date="2014" name="J. Biotechnol.">
        <title>Complete genome sequence of the actinobacterium Amycolatopsis japonica MG417-CF17(T) (=DSM 44213T) producing (S,S)-N,N'-ethylenediaminedisuccinic acid.</title>
        <authorList>
            <person name="Stegmann E."/>
            <person name="Albersmeier A."/>
            <person name="Spohn M."/>
            <person name="Gert H."/>
            <person name="Weber T."/>
            <person name="Wohlleben W."/>
            <person name="Kalinowski J."/>
            <person name="Ruckert C."/>
        </authorList>
    </citation>
    <scope>NUCLEOTIDE SEQUENCE [LARGE SCALE GENOMIC DNA]</scope>
    <source>
        <strain evidence="11">MG417-CF17 (DSM 44213)</strain>
    </source>
</reference>
<evidence type="ECO:0000256" key="2">
    <source>
        <dbReference type="ARBA" id="ARBA00009083"/>
    </source>
</evidence>
<evidence type="ECO:0000256" key="8">
    <source>
        <dbReference type="ARBA" id="ARBA00047110"/>
    </source>
</evidence>
<dbReference type="GO" id="GO:0019843">
    <property type="term" value="F:rRNA binding"/>
    <property type="evidence" value="ECO:0007669"/>
    <property type="project" value="UniProtKB-UniRule"/>
</dbReference>
<dbReference type="STRING" id="208439.AJAP_20600"/>
<dbReference type="SUPFAM" id="SSF57716">
    <property type="entry name" value="Glucocorticoid receptor-like (DNA-binding domain)"/>
    <property type="match status" value="1"/>
</dbReference>
<evidence type="ECO:0000256" key="6">
    <source>
        <dbReference type="ARBA" id="ARBA00023274"/>
    </source>
</evidence>
<evidence type="ECO:0000256" key="3">
    <source>
        <dbReference type="ARBA" id="ARBA00022730"/>
    </source>
</evidence>
<gene>
    <name evidence="9" type="primary">rpsN</name>
    <name evidence="10" type="ORF">AJAP_20600</name>
</gene>
<evidence type="ECO:0000313" key="10">
    <source>
        <dbReference type="EMBL" id="AIG76981.1"/>
    </source>
</evidence>
<sequence length="101" mass="11249">MAKKSKIAKNEQRKVVAARYVERRRELKATIASPSASPEEKAAAVSALQAMPRDASATRIRNRDAADGRPRGYLRKFGLSRVRMRQMAHNGELPGVTKSSW</sequence>
<dbReference type="FunFam" id="1.10.287.1480:FF:000001">
    <property type="entry name" value="30S ribosomal protein S14"/>
    <property type="match status" value="1"/>
</dbReference>
<dbReference type="EMBL" id="CP008953">
    <property type="protein sequence ID" value="AIG76981.1"/>
    <property type="molecule type" value="Genomic_DNA"/>
</dbReference>
<dbReference type="KEGG" id="aja:AJAP_20600"/>
<comment type="similarity">
    <text evidence="2 9">Belongs to the universal ribosomal protein uS14 family.</text>
</comment>
<dbReference type="GO" id="GO:0006412">
    <property type="term" value="P:translation"/>
    <property type="evidence" value="ECO:0007669"/>
    <property type="project" value="UniProtKB-UniRule"/>
</dbReference>
<comment type="subunit">
    <text evidence="8 9">Part of the 30S ribosomal subunit. Contacts proteins S3 and S10.</text>
</comment>
<evidence type="ECO:0000256" key="5">
    <source>
        <dbReference type="ARBA" id="ARBA00022980"/>
    </source>
</evidence>
<dbReference type="eggNOG" id="COG0199">
    <property type="taxonomic scope" value="Bacteria"/>
</dbReference>
<dbReference type="Proteomes" id="UP000028492">
    <property type="component" value="Chromosome"/>
</dbReference>
<accession>A0A075UX56</accession>
<organism evidence="10 11">
    <name type="scientific">Amycolatopsis japonica</name>
    <dbReference type="NCBI Taxonomy" id="208439"/>
    <lineage>
        <taxon>Bacteria</taxon>
        <taxon>Bacillati</taxon>
        <taxon>Actinomycetota</taxon>
        <taxon>Actinomycetes</taxon>
        <taxon>Pseudonocardiales</taxon>
        <taxon>Pseudonocardiaceae</taxon>
        <taxon>Amycolatopsis</taxon>
        <taxon>Amycolatopsis japonica group</taxon>
    </lineage>
</organism>